<dbReference type="OrthoDB" id="3227279at2"/>
<reference evidence="7 8" key="1">
    <citation type="submission" date="2019-06" db="EMBL/GenBank/DDBJ databases">
        <title>Sequencing the genomes of 1000 actinobacteria strains.</title>
        <authorList>
            <person name="Klenk H.-P."/>
        </authorList>
    </citation>
    <scope>NUCLEOTIDE SEQUENCE [LARGE SCALE GENOMIC DNA]</scope>
    <source>
        <strain evidence="7 8">DSM 45511</strain>
    </source>
</reference>
<evidence type="ECO:0000256" key="2">
    <source>
        <dbReference type="ARBA" id="ARBA00022475"/>
    </source>
</evidence>
<dbReference type="AlphaFoldDB" id="A0A543GD77"/>
<dbReference type="Gene3D" id="1.20.1250.20">
    <property type="entry name" value="MFS general substrate transporter like domains"/>
    <property type="match status" value="1"/>
</dbReference>
<dbReference type="SUPFAM" id="SSF103473">
    <property type="entry name" value="MFS general substrate transporter"/>
    <property type="match status" value="1"/>
</dbReference>
<evidence type="ECO:0000313" key="7">
    <source>
        <dbReference type="EMBL" id="TQM44043.1"/>
    </source>
</evidence>
<comment type="subcellular location">
    <subcellularLocation>
        <location evidence="1">Cell membrane</location>
        <topology evidence="1">Multi-pass membrane protein</topology>
    </subcellularLocation>
</comment>
<feature type="transmembrane region" description="Helical" evidence="6">
    <location>
        <begin position="288"/>
        <end position="307"/>
    </location>
</feature>
<keyword evidence="5 6" id="KW-0472">Membrane</keyword>
<feature type="transmembrane region" description="Helical" evidence="6">
    <location>
        <begin position="375"/>
        <end position="396"/>
    </location>
</feature>
<protein>
    <submittedName>
        <fullName evidence="7">MFS transporter</fullName>
    </submittedName>
</protein>
<accession>A0A543GD77</accession>
<gene>
    <name evidence="7" type="ORF">FB388_1402</name>
</gene>
<keyword evidence="2" id="KW-1003">Cell membrane</keyword>
<dbReference type="InterPro" id="IPR011701">
    <property type="entry name" value="MFS"/>
</dbReference>
<evidence type="ECO:0000256" key="1">
    <source>
        <dbReference type="ARBA" id="ARBA00004651"/>
    </source>
</evidence>
<feature type="transmembrane region" description="Helical" evidence="6">
    <location>
        <begin position="227"/>
        <end position="248"/>
    </location>
</feature>
<keyword evidence="8" id="KW-1185">Reference proteome</keyword>
<dbReference type="RefSeq" id="WP_142098479.1">
    <property type="nucleotide sequence ID" value="NZ_VFPH01000001.1"/>
</dbReference>
<dbReference type="CDD" id="cd06173">
    <property type="entry name" value="MFS_MefA_like"/>
    <property type="match status" value="1"/>
</dbReference>
<evidence type="ECO:0000256" key="4">
    <source>
        <dbReference type="ARBA" id="ARBA00022989"/>
    </source>
</evidence>
<feature type="transmembrane region" description="Helical" evidence="6">
    <location>
        <begin position="254"/>
        <end position="276"/>
    </location>
</feature>
<organism evidence="7 8">
    <name type="scientific">Pseudonocardia cypriaca</name>
    <dbReference type="NCBI Taxonomy" id="882449"/>
    <lineage>
        <taxon>Bacteria</taxon>
        <taxon>Bacillati</taxon>
        <taxon>Actinomycetota</taxon>
        <taxon>Actinomycetes</taxon>
        <taxon>Pseudonocardiales</taxon>
        <taxon>Pseudonocardiaceae</taxon>
        <taxon>Pseudonocardia</taxon>
    </lineage>
</organism>
<proteinExistence type="predicted"/>
<name>A0A543GD77_9PSEU</name>
<dbReference type="Pfam" id="PF07690">
    <property type="entry name" value="MFS_1"/>
    <property type="match status" value="1"/>
</dbReference>
<evidence type="ECO:0000313" key="8">
    <source>
        <dbReference type="Proteomes" id="UP000319818"/>
    </source>
</evidence>
<dbReference type="PANTHER" id="PTHR23513:SF11">
    <property type="entry name" value="STAPHYLOFERRIN A TRANSPORTER"/>
    <property type="match status" value="1"/>
</dbReference>
<evidence type="ECO:0000256" key="5">
    <source>
        <dbReference type="ARBA" id="ARBA00023136"/>
    </source>
</evidence>
<dbReference type="GO" id="GO:0005886">
    <property type="term" value="C:plasma membrane"/>
    <property type="evidence" value="ECO:0007669"/>
    <property type="project" value="UniProtKB-SubCell"/>
</dbReference>
<dbReference type="GO" id="GO:0022857">
    <property type="term" value="F:transmembrane transporter activity"/>
    <property type="evidence" value="ECO:0007669"/>
    <property type="project" value="InterPro"/>
</dbReference>
<comment type="caution">
    <text evidence="7">The sequence shown here is derived from an EMBL/GenBank/DDBJ whole genome shotgun (WGS) entry which is preliminary data.</text>
</comment>
<dbReference type="EMBL" id="VFPH01000001">
    <property type="protein sequence ID" value="TQM44043.1"/>
    <property type="molecule type" value="Genomic_DNA"/>
</dbReference>
<evidence type="ECO:0000256" key="3">
    <source>
        <dbReference type="ARBA" id="ARBA00022692"/>
    </source>
</evidence>
<keyword evidence="4 6" id="KW-1133">Transmembrane helix</keyword>
<dbReference type="InterPro" id="IPR036259">
    <property type="entry name" value="MFS_trans_sf"/>
</dbReference>
<feature type="transmembrane region" description="Helical" evidence="6">
    <location>
        <begin position="89"/>
        <end position="115"/>
    </location>
</feature>
<feature type="transmembrane region" description="Helical" evidence="6">
    <location>
        <begin position="347"/>
        <end position="369"/>
    </location>
</feature>
<feature type="transmembrane region" description="Helical" evidence="6">
    <location>
        <begin position="313"/>
        <end position="335"/>
    </location>
</feature>
<feature type="transmembrane region" description="Helical" evidence="6">
    <location>
        <begin position="160"/>
        <end position="185"/>
    </location>
</feature>
<dbReference type="PANTHER" id="PTHR23513">
    <property type="entry name" value="INTEGRAL MEMBRANE EFFLUX PROTEIN-RELATED"/>
    <property type="match status" value="1"/>
</dbReference>
<sequence length="416" mass="42223">MAGSGLGAVFRVPEFRVLWAAELFSIAGDQLARVALAVLVYGRTGSALWAAVAYALTFLPALLGGVLLSGLADRFRRREVMIVSDVARAVLVAVMAIPDLPLWALCAVLVLVVLLGSPHTAAQGALYPEVLPGELYERGLAVRQITSQTAQLVGFATGGLLVAALSPAVALLGNAVSFALSAVVVRIGVADRPAPVQAPGPGPVTSELRGITAGLVEIATDRPRRALVLLAWLVGWYVVPEALAAPYADHLGAGPAAVGLLMAADPLGSVLGAWLFVRFVPAATRARLVGLMAVAAGVPLALCILRPGVPLTVLLWAVSGMLSTAYLLQTQASFVRATPDGGRGRAIGVAASGIIAAQGAAVLLGGLLADATDPATAVAAAGVLGAVLSAGGAVAWHRANSTAPSPQFRWAGARSR</sequence>
<feature type="transmembrane region" description="Helical" evidence="6">
    <location>
        <begin position="47"/>
        <end position="68"/>
    </location>
</feature>
<dbReference type="Proteomes" id="UP000319818">
    <property type="component" value="Unassembled WGS sequence"/>
</dbReference>
<evidence type="ECO:0000256" key="6">
    <source>
        <dbReference type="SAM" id="Phobius"/>
    </source>
</evidence>
<keyword evidence="3 6" id="KW-0812">Transmembrane</keyword>